<dbReference type="InterPro" id="IPR027417">
    <property type="entry name" value="P-loop_NTPase"/>
</dbReference>
<evidence type="ECO:0000313" key="12">
    <source>
        <dbReference type="EMBL" id="TGN38819.1"/>
    </source>
</evidence>
<dbReference type="GO" id="GO:0005524">
    <property type="term" value="F:ATP binding"/>
    <property type="evidence" value="ECO:0007669"/>
    <property type="project" value="UniProtKB-UniRule"/>
</dbReference>
<feature type="binding site" evidence="9">
    <location>
        <position position="189"/>
    </location>
    <ligand>
        <name>ATP</name>
        <dbReference type="ChEBI" id="CHEBI:30616"/>
    </ligand>
</feature>
<comment type="caution">
    <text evidence="9">Lacks conserved residue(s) required for the propagation of feature annotation.</text>
</comment>
<keyword evidence="13" id="KW-1185">Reference proteome</keyword>
<accession>A0A4Z1BH69</accession>
<dbReference type="GO" id="GO:0005737">
    <property type="term" value="C:cytoplasm"/>
    <property type="evidence" value="ECO:0007669"/>
    <property type="project" value="UniProtKB-SubCell"/>
</dbReference>
<dbReference type="InterPro" id="IPR003593">
    <property type="entry name" value="AAA+_ATPase"/>
</dbReference>
<evidence type="ECO:0000256" key="6">
    <source>
        <dbReference type="ARBA" id="ARBA00022840"/>
    </source>
</evidence>
<dbReference type="Proteomes" id="UP000298325">
    <property type="component" value="Unassembled WGS sequence"/>
</dbReference>
<dbReference type="Pfam" id="PF08351">
    <property type="entry name" value="TmcA_N"/>
    <property type="match status" value="1"/>
</dbReference>
<organism evidence="12 13">
    <name type="scientific">Marinobacter confluentis</name>
    <dbReference type="NCBI Taxonomy" id="1697557"/>
    <lineage>
        <taxon>Bacteria</taxon>
        <taxon>Pseudomonadati</taxon>
        <taxon>Pseudomonadota</taxon>
        <taxon>Gammaproteobacteria</taxon>
        <taxon>Pseudomonadales</taxon>
        <taxon>Marinobacteraceae</taxon>
        <taxon>Marinobacter</taxon>
    </lineage>
</organism>
<dbReference type="EMBL" id="SRPF01000004">
    <property type="protein sequence ID" value="TGN38819.1"/>
    <property type="molecule type" value="Genomic_DNA"/>
</dbReference>
<dbReference type="PANTHER" id="PTHR10925:SF5">
    <property type="entry name" value="RNA CYTIDINE ACETYLTRANSFERASE"/>
    <property type="match status" value="1"/>
</dbReference>
<keyword evidence="4 9" id="KW-0819">tRNA processing</keyword>
<dbReference type="SUPFAM" id="SSF52540">
    <property type="entry name" value="P-loop containing nucleoside triphosphate hydrolases"/>
    <property type="match status" value="1"/>
</dbReference>
<dbReference type="PROSITE" id="PS51186">
    <property type="entry name" value="GNAT"/>
    <property type="match status" value="1"/>
</dbReference>
<dbReference type="PANTHER" id="PTHR10925">
    <property type="entry name" value="N-ACETYLTRANSFERASE 10"/>
    <property type="match status" value="1"/>
</dbReference>
<dbReference type="InterPro" id="IPR032672">
    <property type="entry name" value="TmcA/NAT10/Kre33"/>
</dbReference>
<dbReference type="SUPFAM" id="SSF55729">
    <property type="entry name" value="Acyl-CoA N-acyltransferases (Nat)"/>
    <property type="match status" value="1"/>
</dbReference>
<feature type="binding site" evidence="9">
    <location>
        <position position="530"/>
    </location>
    <ligand>
        <name>acetyl-CoA</name>
        <dbReference type="ChEBI" id="CHEBI:57288"/>
    </ligand>
</feature>
<evidence type="ECO:0000256" key="7">
    <source>
        <dbReference type="ARBA" id="ARBA00022884"/>
    </source>
</evidence>
<dbReference type="GO" id="GO:0002101">
    <property type="term" value="P:tRNA wobble cytosine modification"/>
    <property type="evidence" value="ECO:0007669"/>
    <property type="project" value="UniProtKB-UniRule"/>
</dbReference>
<feature type="compositionally biased region" description="Pro residues" evidence="10">
    <location>
        <begin position="166"/>
        <end position="182"/>
    </location>
</feature>
<comment type="similarity">
    <text evidence="9">Belongs to the TmcA family.</text>
</comment>
<dbReference type="GO" id="GO:1990883">
    <property type="term" value="F:18S rRNA cytidine N-acetyltransferase activity"/>
    <property type="evidence" value="ECO:0007669"/>
    <property type="project" value="TreeGrafter"/>
</dbReference>
<feature type="binding site" evidence="9">
    <location>
        <position position="345"/>
    </location>
    <ligand>
        <name>ATP</name>
        <dbReference type="ChEBI" id="CHEBI:30616"/>
    </ligand>
</feature>
<dbReference type="InterPro" id="IPR007807">
    <property type="entry name" value="TcmA/NAT10_helicase"/>
</dbReference>
<dbReference type="GO" id="GO:0051392">
    <property type="term" value="F:tRNA cytidine N4-acetyltransferase activity"/>
    <property type="evidence" value="ECO:0007669"/>
    <property type="project" value="UniProtKB-UniRule"/>
</dbReference>
<dbReference type="CDD" id="cd04301">
    <property type="entry name" value="NAT_SF"/>
    <property type="match status" value="1"/>
</dbReference>
<evidence type="ECO:0000256" key="4">
    <source>
        <dbReference type="ARBA" id="ARBA00022694"/>
    </source>
</evidence>
<comment type="catalytic activity">
    <reaction evidence="9">
        <text>cytidine(34) in elongator tRNA(Met) + acetyl-CoA + ATP + H2O = N(4)-acetylcytidine(34) in elongator tRNA(Met) + ADP + phosphate + CoA + H(+)</text>
        <dbReference type="Rhea" id="RHEA:43788"/>
        <dbReference type="Rhea" id="RHEA-COMP:10693"/>
        <dbReference type="Rhea" id="RHEA-COMP:10694"/>
        <dbReference type="ChEBI" id="CHEBI:15377"/>
        <dbReference type="ChEBI" id="CHEBI:15378"/>
        <dbReference type="ChEBI" id="CHEBI:30616"/>
        <dbReference type="ChEBI" id="CHEBI:43474"/>
        <dbReference type="ChEBI" id="CHEBI:57287"/>
        <dbReference type="ChEBI" id="CHEBI:57288"/>
        <dbReference type="ChEBI" id="CHEBI:74900"/>
        <dbReference type="ChEBI" id="CHEBI:82748"/>
        <dbReference type="ChEBI" id="CHEBI:456216"/>
        <dbReference type="EC" id="2.3.1.193"/>
    </reaction>
</comment>
<comment type="function">
    <text evidence="9">Catalyzes the formation of N(4)-acetylcytidine (ac(4)C) at the wobble position of tRNA(Met), by using acetyl-CoA as an acetyl donor and ATP (or GTP).</text>
</comment>
<dbReference type="OrthoDB" id="5578851at2"/>
<dbReference type="Gene3D" id="1.20.120.890">
    <property type="entry name" value="tRNA(Met) cytidine acetyltransferase, tail domain"/>
    <property type="match status" value="1"/>
</dbReference>
<comment type="subcellular location">
    <subcellularLocation>
        <location evidence="9">Cytoplasm</location>
    </subcellularLocation>
</comment>
<evidence type="ECO:0000259" key="11">
    <source>
        <dbReference type="PROSITE" id="PS51186"/>
    </source>
</evidence>
<evidence type="ECO:0000256" key="9">
    <source>
        <dbReference type="HAMAP-Rule" id="MF_01886"/>
    </source>
</evidence>
<evidence type="ECO:0000313" key="13">
    <source>
        <dbReference type="Proteomes" id="UP000298325"/>
    </source>
</evidence>
<dbReference type="GO" id="GO:0051391">
    <property type="term" value="P:tRNA acetylation"/>
    <property type="evidence" value="ECO:0007669"/>
    <property type="project" value="UniProtKB-UniRule"/>
</dbReference>
<dbReference type="InterPro" id="IPR013562">
    <property type="entry name" value="TmcA/NAT10_N"/>
</dbReference>
<keyword evidence="2 9" id="KW-0820">tRNA-binding</keyword>
<protein>
    <recommendedName>
        <fullName evidence="9">tRNA(Met) cytidine acetyltransferase TmcA</fullName>
        <ecNumber evidence="9">2.3.1.193</ecNumber>
    </recommendedName>
</protein>
<keyword evidence="7 9" id="KW-0694">RNA-binding</keyword>
<keyword evidence="1 9" id="KW-0963">Cytoplasm</keyword>
<dbReference type="GO" id="GO:0000049">
    <property type="term" value="F:tRNA binding"/>
    <property type="evidence" value="ECO:0007669"/>
    <property type="project" value="UniProtKB-UniRule"/>
</dbReference>
<dbReference type="RefSeq" id="WP_135804044.1">
    <property type="nucleotide sequence ID" value="NZ_SRPF01000004.1"/>
</dbReference>
<dbReference type="SMART" id="SM00382">
    <property type="entry name" value="AAA"/>
    <property type="match status" value="1"/>
</dbReference>
<dbReference type="Pfam" id="PF05127">
    <property type="entry name" value="NAT10_TcmA_helicase"/>
    <property type="match status" value="1"/>
</dbReference>
<dbReference type="Gene3D" id="3.40.630.30">
    <property type="match status" value="1"/>
</dbReference>
<feature type="binding site" evidence="9">
    <location>
        <begin position="490"/>
        <end position="492"/>
    </location>
    <ligand>
        <name>acetyl-CoA</name>
        <dbReference type="ChEBI" id="CHEBI:57288"/>
    </ligand>
</feature>
<evidence type="ECO:0000256" key="2">
    <source>
        <dbReference type="ARBA" id="ARBA00022555"/>
    </source>
</evidence>
<keyword evidence="8 9" id="KW-0012">Acyltransferase</keyword>
<evidence type="ECO:0000256" key="5">
    <source>
        <dbReference type="ARBA" id="ARBA00022741"/>
    </source>
</evidence>
<proteinExistence type="inferred from homology"/>
<dbReference type="InterPro" id="IPR038321">
    <property type="entry name" value="TmcA_C_sf"/>
</dbReference>
<feature type="domain" description="N-acetyltransferase" evidence="11">
    <location>
        <begin position="380"/>
        <end position="559"/>
    </location>
</feature>
<evidence type="ECO:0000256" key="3">
    <source>
        <dbReference type="ARBA" id="ARBA00022679"/>
    </source>
</evidence>
<evidence type="ECO:0000256" key="8">
    <source>
        <dbReference type="ARBA" id="ARBA00023315"/>
    </source>
</evidence>
<dbReference type="Pfam" id="PF13718">
    <property type="entry name" value="GNAT_acetyltr_2"/>
    <property type="match status" value="1"/>
</dbReference>
<keyword evidence="3 9" id="KW-0808">Transferase</keyword>
<feature type="region of interest" description="Disordered" evidence="10">
    <location>
        <begin position="160"/>
        <end position="188"/>
    </location>
</feature>
<dbReference type="EC" id="2.3.1.193" evidence="9"/>
<dbReference type="AlphaFoldDB" id="A0A4Z1BH69"/>
<dbReference type="InterPro" id="IPR000182">
    <property type="entry name" value="GNAT_dom"/>
</dbReference>
<evidence type="ECO:0000256" key="10">
    <source>
        <dbReference type="SAM" id="MobiDB-lite"/>
    </source>
</evidence>
<gene>
    <name evidence="9" type="primary">tmcA</name>
    <name evidence="12" type="ORF">E5Q11_13870</name>
</gene>
<dbReference type="Gene3D" id="3.40.50.11040">
    <property type="match status" value="1"/>
</dbReference>
<dbReference type="InterPro" id="IPR016181">
    <property type="entry name" value="Acyl_CoA_acyltransferase"/>
</dbReference>
<sequence>MTNQTELPDIDAWQQFQDRLRSAGHRRLVVLEGDREASRGWLRAVLPGLSVAPGVWVGTDDASAIDGITAIHAKNARRWLGQDLSCVVWDGWQGNPPDGLAALAGTLSAGGLFFWLMPPLANWSGFEDPDYRRLGLDGMGDHPFLARLARVLGKDSSVMRVQPGNPSAPLPSGPKPVEPPFRPGTTSEQTSLVERIVKTGLGRRRRPLVITADRGRGKSAALGMAAARLVAEGRQQVVVTANEPAAVETLLRHAEPAVGEGRVRYLSVDDLLEQRPEAEVIMVDEAAAVPPYRLRQILLGWPRVVFATTVHGYEGAGRGFSVRFRGVLDNETPHWKQASLQAPIRWAESDPLEPLISRMFLLDAEAPELPEHASGGEPQVVIERWYPADASDPELQQSFGLLVDAHYRTTPSDLRQWMDDPAAVSWRATIDGVVVGVLWATVEGGLDEGLAHQVMLGQRRVRGHLLPQSLASHSGFADAARQRLLRVVRIAVNASARRQGVGRSLVRAAQGHAEAQGLDGLGTSFGGNPELVTFWQGCGLMPVRLGLSREASSGELPLQMLSGTSEPGRQLVENLRRRLARHWLMLVPDNWRDLNPRLLLQLTASLPGVESLNEDDRRDLLSFAHGYRGFDLTLPVLRNLSMSDGVAAWLMLNAEAELWARAVLQGWEWSQLRRDGLCLGREEGEARLRALLEKLLQNRPEL</sequence>
<dbReference type="HAMAP" id="MF_01886">
    <property type="entry name" value="tRNA_acetyltr_TmcA"/>
    <property type="match status" value="1"/>
</dbReference>
<evidence type="ECO:0000256" key="1">
    <source>
        <dbReference type="ARBA" id="ARBA00022490"/>
    </source>
</evidence>
<dbReference type="GO" id="GO:1904812">
    <property type="term" value="P:rRNA acetylation involved in maturation of SSU-rRNA"/>
    <property type="evidence" value="ECO:0007669"/>
    <property type="project" value="TreeGrafter"/>
</dbReference>
<dbReference type="Gene3D" id="3.40.50.300">
    <property type="entry name" value="P-loop containing nucleotide triphosphate hydrolases"/>
    <property type="match status" value="1"/>
</dbReference>
<keyword evidence="6 9" id="KW-0067">ATP-binding</keyword>
<name>A0A4Z1BH69_9GAMM</name>
<keyword evidence="5 9" id="KW-0547">Nucleotide-binding</keyword>
<reference evidence="12 13" key="1">
    <citation type="submission" date="2019-04" db="EMBL/GenBank/DDBJ databases">
        <authorList>
            <person name="Park S."/>
            <person name="Yoon J.-H."/>
        </authorList>
    </citation>
    <scope>NUCLEOTIDE SEQUENCE [LARGE SCALE GENOMIC DNA]</scope>
    <source>
        <strain evidence="12 13">HJM-18</strain>
    </source>
</reference>
<dbReference type="InterPro" id="IPR024914">
    <property type="entry name" value="tRNA_acetyltr_TmcA"/>
</dbReference>
<comment type="caution">
    <text evidence="12">The sequence shown here is derived from an EMBL/GenBank/DDBJ whole genome shotgun (WGS) entry which is preliminary data.</text>
</comment>